<dbReference type="HAMAP" id="MF_00365">
    <property type="entry name" value="RecF"/>
    <property type="match status" value="1"/>
</dbReference>
<dbReference type="InterPro" id="IPR018078">
    <property type="entry name" value="DNA-binding_RecF_CS"/>
</dbReference>
<keyword evidence="9 10" id="KW-0234">DNA repair</keyword>
<dbReference type="SUPFAM" id="SSF52540">
    <property type="entry name" value="P-loop containing nucleoside triphosphate hydrolases"/>
    <property type="match status" value="1"/>
</dbReference>
<dbReference type="EMBL" id="SIHO01000004">
    <property type="protein sequence ID" value="TFU00359.1"/>
    <property type="molecule type" value="Genomic_DNA"/>
</dbReference>
<dbReference type="InterPro" id="IPR027417">
    <property type="entry name" value="P-loop_NTPase"/>
</dbReference>
<feature type="domain" description="RecF/RecN/SMC N-terminal" evidence="11">
    <location>
        <begin position="11"/>
        <end position="356"/>
    </location>
</feature>
<evidence type="ECO:0000256" key="5">
    <source>
        <dbReference type="ARBA" id="ARBA00022705"/>
    </source>
</evidence>
<evidence type="ECO:0000256" key="6">
    <source>
        <dbReference type="ARBA" id="ARBA00022741"/>
    </source>
</evidence>
<keyword evidence="8 9" id="KW-0238">DNA-binding</keyword>
<dbReference type="Pfam" id="PF02463">
    <property type="entry name" value="SMC_N"/>
    <property type="match status" value="1"/>
</dbReference>
<evidence type="ECO:0000256" key="7">
    <source>
        <dbReference type="ARBA" id="ARBA00022840"/>
    </source>
</evidence>
<dbReference type="GO" id="GO:0003697">
    <property type="term" value="F:single-stranded DNA binding"/>
    <property type="evidence" value="ECO:0007669"/>
    <property type="project" value="UniProtKB-UniRule"/>
</dbReference>
<dbReference type="GO" id="GO:0005524">
    <property type="term" value="F:ATP binding"/>
    <property type="evidence" value="ECO:0007669"/>
    <property type="project" value="UniProtKB-UniRule"/>
</dbReference>
<reference evidence="12 13" key="1">
    <citation type="submission" date="2019-02" db="EMBL/GenBank/DDBJ databases">
        <title>Polymorphobacter sp. isolated from the lake at the Tibet of China.</title>
        <authorList>
            <person name="Li A."/>
        </authorList>
    </citation>
    <scope>NUCLEOTIDE SEQUENCE [LARGE SCALE GENOMIC DNA]</scope>
    <source>
        <strain evidence="12 13">DJ1R-1</strain>
    </source>
</reference>
<comment type="subcellular location">
    <subcellularLocation>
        <location evidence="1 9 10">Cytoplasm</location>
    </subcellularLocation>
</comment>
<dbReference type="Gene3D" id="1.20.1050.90">
    <property type="entry name" value="RecF/RecN/SMC, N-terminal domain"/>
    <property type="match status" value="1"/>
</dbReference>
<evidence type="ECO:0000256" key="2">
    <source>
        <dbReference type="ARBA" id="ARBA00008016"/>
    </source>
</evidence>
<evidence type="ECO:0000256" key="4">
    <source>
        <dbReference type="ARBA" id="ARBA00022490"/>
    </source>
</evidence>
<name>A0A4Y9EKY0_9SPHN</name>
<evidence type="ECO:0000256" key="8">
    <source>
        <dbReference type="ARBA" id="ARBA00023125"/>
    </source>
</evidence>
<feature type="binding site" evidence="9">
    <location>
        <begin position="38"/>
        <end position="45"/>
    </location>
    <ligand>
        <name>ATP</name>
        <dbReference type="ChEBI" id="CHEBI:30616"/>
    </ligand>
</feature>
<sequence length="363" mass="37710">MNSATAPATSVARLTLTDFRSHAAAHITAGPGLVIVTGENGQGKTNLLDAISLLAPGRGLRGAPLSEAARSGGSGGWSVAAVVAAAGGDVEIGTGTLASAPDRRQLRINGATAPVSRLGEWLSVLWLTPAMDRLFSEPASGRRRFLDRLVLALHPGHAREAARYDAAMRARTRLLADPAPDKAWLTALEHAMAEHGAQITRARNETIAALADALAAVPETPFARAEIALEGWDDATDLAAALARNRSADAAAGRATAGPHRADFVVTHAAKRQPAARSSTGEQKALLLGIILAHAELVAARTGSPPLLLLDEVAAHLDARRRGALFERLADTGAQVWMTGTEAVLFADASATTRLVIEGGQVR</sequence>
<keyword evidence="4 9" id="KW-0963">Cytoplasm</keyword>
<evidence type="ECO:0000256" key="9">
    <source>
        <dbReference type="HAMAP-Rule" id="MF_00365"/>
    </source>
</evidence>
<dbReference type="InterPro" id="IPR003395">
    <property type="entry name" value="RecF/RecN/SMC_N"/>
</dbReference>
<keyword evidence="9 10" id="KW-0227">DNA damage</keyword>
<dbReference type="GO" id="GO:0006260">
    <property type="term" value="P:DNA replication"/>
    <property type="evidence" value="ECO:0007669"/>
    <property type="project" value="UniProtKB-UniRule"/>
</dbReference>
<protein>
    <recommendedName>
        <fullName evidence="3 9">DNA replication and repair protein RecF</fullName>
    </recommendedName>
</protein>
<accession>A0A4Y9EKY0</accession>
<keyword evidence="5 9" id="KW-0235">DNA replication</keyword>
<evidence type="ECO:0000259" key="11">
    <source>
        <dbReference type="Pfam" id="PF02463"/>
    </source>
</evidence>
<comment type="caution">
    <text evidence="12">The sequence shown here is derived from an EMBL/GenBank/DDBJ whole genome shotgun (WGS) entry which is preliminary data.</text>
</comment>
<dbReference type="Proteomes" id="UP000297737">
    <property type="component" value="Unassembled WGS sequence"/>
</dbReference>
<dbReference type="GO" id="GO:0005737">
    <property type="term" value="C:cytoplasm"/>
    <property type="evidence" value="ECO:0007669"/>
    <property type="project" value="UniProtKB-SubCell"/>
</dbReference>
<keyword evidence="9 10" id="KW-0742">SOS response</keyword>
<keyword evidence="13" id="KW-1185">Reference proteome</keyword>
<dbReference type="RefSeq" id="WP_135247120.1">
    <property type="nucleotide sequence ID" value="NZ_SIHO01000004.1"/>
</dbReference>
<evidence type="ECO:0000313" key="13">
    <source>
        <dbReference type="Proteomes" id="UP000297737"/>
    </source>
</evidence>
<keyword evidence="6 9" id="KW-0547">Nucleotide-binding</keyword>
<comment type="similarity">
    <text evidence="2 9 10">Belongs to the RecF family.</text>
</comment>
<evidence type="ECO:0000256" key="3">
    <source>
        <dbReference type="ARBA" id="ARBA00020170"/>
    </source>
</evidence>
<dbReference type="PROSITE" id="PS00618">
    <property type="entry name" value="RECF_2"/>
    <property type="match status" value="1"/>
</dbReference>
<evidence type="ECO:0000256" key="1">
    <source>
        <dbReference type="ARBA" id="ARBA00004496"/>
    </source>
</evidence>
<dbReference type="OrthoDB" id="9803889at2"/>
<dbReference type="GO" id="GO:0000731">
    <property type="term" value="P:DNA synthesis involved in DNA repair"/>
    <property type="evidence" value="ECO:0007669"/>
    <property type="project" value="TreeGrafter"/>
</dbReference>
<organism evidence="12 13">
    <name type="scientific">Glacieibacterium arshaanense</name>
    <dbReference type="NCBI Taxonomy" id="2511025"/>
    <lineage>
        <taxon>Bacteria</taxon>
        <taxon>Pseudomonadati</taxon>
        <taxon>Pseudomonadota</taxon>
        <taxon>Alphaproteobacteria</taxon>
        <taxon>Sphingomonadales</taxon>
        <taxon>Sphingosinicellaceae</taxon>
        <taxon>Glacieibacterium</taxon>
    </lineage>
</organism>
<comment type="function">
    <text evidence="9 10">The RecF protein is involved in DNA metabolism; it is required for DNA replication and normal SOS inducibility. RecF binds preferentially to single-stranded, linear DNA. It also seems to bind ATP.</text>
</comment>
<dbReference type="PANTHER" id="PTHR32182:SF0">
    <property type="entry name" value="DNA REPLICATION AND REPAIR PROTEIN RECF"/>
    <property type="match status" value="1"/>
</dbReference>
<dbReference type="GO" id="GO:0006302">
    <property type="term" value="P:double-strand break repair"/>
    <property type="evidence" value="ECO:0007669"/>
    <property type="project" value="TreeGrafter"/>
</dbReference>
<dbReference type="Gene3D" id="3.40.50.300">
    <property type="entry name" value="P-loop containing nucleotide triphosphate hydrolases"/>
    <property type="match status" value="1"/>
</dbReference>
<proteinExistence type="inferred from homology"/>
<evidence type="ECO:0000313" key="12">
    <source>
        <dbReference type="EMBL" id="TFU00359.1"/>
    </source>
</evidence>
<evidence type="ECO:0000256" key="10">
    <source>
        <dbReference type="RuleBase" id="RU000578"/>
    </source>
</evidence>
<dbReference type="InterPro" id="IPR001238">
    <property type="entry name" value="DNA-binding_RecF"/>
</dbReference>
<dbReference type="AlphaFoldDB" id="A0A4Y9EKY0"/>
<gene>
    <name evidence="9 12" type="primary">recF</name>
    <name evidence="12" type="ORF">EUV02_15015</name>
</gene>
<dbReference type="GO" id="GO:0009432">
    <property type="term" value="P:SOS response"/>
    <property type="evidence" value="ECO:0007669"/>
    <property type="project" value="UniProtKB-UniRule"/>
</dbReference>
<dbReference type="InterPro" id="IPR042174">
    <property type="entry name" value="RecF_2"/>
</dbReference>
<dbReference type="PANTHER" id="PTHR32182">
    <property type="entry name" value="DNA REPLICATION AND REPAIR PROTEIN RECF"/>
    <property type="match status" value="1"/>
</dbReference>
<dbReference type="NCBIfam" id="TIGR00611">
    <property type="entry name" value="recf"/>
    <property type="match status" value="1"/>
</dbReference>
<dbReference type="PROSITE" id="PS00617">
    <property type="entry name" value="RECF_1"/>
    <property type="match status" value="1"/>
</dbReference>
<keyword evidence="7 9" id="KW-0067">ATP-binding</keyword>